<dbReference type="AlphaFoldDB" id="C5BXN8"/>
<dbReference type="Pfam" id="PF00528">
    <property type="entry name" value="BPD_transp_1"/>
    <property type="match status" value="1"/>
</dbReference>
<dbReference type="GO" id="GO:0015416">
    <property type="term" value="F:ABC-type phosphonate transporter activity"/>
    <property type="evidence" value="ECO:0007669"/>
    <property type="project" value="InterPro"/>
</dbReference>
<dbReference type="Proteomes" id="UP000007962">
    <property type="component" value="Chromosome"/>
</dbReference>
<dbReference type="InterPro" id="IPR035906">
    <property type="entry name" value="MetI-like_sf"/>
</dbReference>
<feature type="transmembrane region" description="Helical" evidence="7">
    <location>
        <begin position="117"/>
        <end position="141"/>
    </location>
</feature>
<dbReference type="InterPro" id="IPR005769">
    <property type="entry name" value="PhnE/PtxC"/>
</dbReference>
<feature type="domain" description="ABC transmembrane type-1" evidence="8">
    <location>
        <begin position="66"/>
        <end position="248"/>
    </location>
</feature>
<dbReference type="InterPro" id="IPR000515">
    <property type="entry name" value="MetI-like"/>
</dbReference>
<name>C5BXN8_BEUC1</name>
<reference evidence="9 10" key="1">
    <citation type="journal article" date="2009" name="Stand. Genomic Sci.">
        <title>Complete genome sequence of Beutenbergia cavernae type strain (HKI 0122).</title>
        <authorList>
            <person name="Land M."/>
            <person name="Pukall R."/>
            <person name="Abt B."/>
            <person name="Goker M."/>
            <person name="Rohde M."/>
            <person name="Glavina Del Rio T."/>
            <person name="Tice H."/>
            <person name="Copeland A."/>
            <person name="Cheng J.F."/>
            <person name="Lucas S."/>
            <person name="Chen F."/>
            <person name="Nolan M."/>
            <person name="Bruce D."/>
            <person name="Goodwin L."/>
            <person name="Pitluck S."/>
            <person name="Ivanova N."/>
            <person name="Mavromatis K."/>
            <person name="Ovchinnikova G."/>
            <person name="Pati A."/>
            <person name="Chen A."/>
            <person name="Palaniappan K."/>
            <person name="Hauser L."/>
            <person name="Chang Y.J."/>
            <person name="Jefferies C.C."/>
            <person name="Saunders E."/>
            <person name="Brettin T."/>
            <person name="Detter J.C."/>
            <person name="Han C."/>
            <person name="Chain P."/>
            <person name="Bristow J."/>
            <person name="Eisen J.A."/>
            <person name="Markowitz V."/>
            <person name="Hugenholtz P."/>
            <person name="Kyrpides N.C."/>
            <person name="Klenk H.P."/>
            <person name="Lapidus A."/>
        </authorList>
    </citation>
    <scope>NUCLEOTIDE SEQUENCE [LARGE SCALE GENOMIC DNA]</scope>
    <source>
        <strain evidence="10">ATCC BAA-8 / DSM 12333 / NBRC 16432</strain>
    </source>
</reference>
<dbReference type="PANTHER" id="PTHR30043:SF1">
    <property type="entry name" value="ABC TRANSPORT SYSTEM PERMEASE PROTEIN P69"/>
    <property type="match status" value="1"/>
</dbReference>
<evidence type="ECO:0000256" key="5">
    <source>
        <dbReference type="ARBA" id="ARBA00022989"/>
    </source>
</evidence>
<feature type="transmembrane region" description="Helical" evidence="7">
    <location>
        <begin position="200"/>
        <end position="220"/>
    </location>
</feature>
<dbReference type="GO" id="GO:0005886">
    <property type="term" value="C:plasma membrane"/>
    <property type="evidence" value="ECO:0007669"/>
    <property type="project" value="UniProtKB-SubCell"/>
</dbReference>
<dbReference type="SUPFAM" id="SSF161098">
    <property type="entry name" value="MetI-like"/>
    <property type="match status" value="1"/>
</dbReference>
<evidence type="ECO:0000313" key="10">
    <source>
        <dbReference type="Proteomes" id="UP000007962"/>
    </source>
</evidence>
<evidence type="ECO:0000313" key="9">
    <source>
        <dbReference type="EMBL" id="ACQ80921.1"/>
    </source>
</evidence>
<organism evidence="9 10">
    <name type="scientific">Beutenbergia cavernae (strain ATCC BAA-8 / DSM 12333 / CCUG 43141 / JCM 11478 / NBRC 16432 / NCIMB 13614 / HKI 0122)</name>
    <dbReference type="NCBI Taxonomy" id="471853"/>
    <lineage>
        <taxon>Bacteria</taxon>
        <taxon>Bacillati</taxon>
        <taxon>Actinomycetota</taxon>
        <taxon>Actinomycetes</taxon>
        <taxon>Micrococcales</taxon>
        <taxon>Beutenbergiaceae</taxon>
        <taxon>Beutenbergia</taxon>
    </lineage>
</organism>
<evidence type="ECO:0000256" key="1">
    <source>
        <dbReference type="ARBA" id="ARBA00004651"/>
    </source>
</evidence>
<dbReference type="PANTHER" id="PTHR30043">
    <property type="entry name" value="PHOSPHONATES TRANSPORT SYSTEM PERMEASE PROTEIN"/>
    <property type="match status" value="1"/>
</dbReference>
<protein>
    <submittedName>
        <fullName evidence="9">Phosphonate ABC transporter, inner membrane subunit</fullName>
    </submittedName>
</protein>
<evidence type="ECO:0000256" key="7">
    <source>
        <dbReference type="RuleBase" id="RU363032"/>
    </source>
</evidence>
<evidence type="ECO:0000256" key="6">
    <source>
        <dbReference type="ARBA" id="ARBA00023136"/>
    </source>
</evidence>
<keyword evidence="3" id="KW-1003">Cell membrane</keyword>
<accession>C5BXN8</accession>
<feature type="transmembrane region" description="Helical" evidence="7">
    <location>
        <begin position="72"/>
        <end position="96"/>
    </location>
</feature>
<keyword evidence="4 7" id="KW-0812">Transmembrane</keyword>
<keyword evidence="6 7" id="KW-0472">Membrane</keyword>
<evidence type="ECO:0000256" key="4">
    <source>
        <dbReference type="ARBA" id="ARBA00022692"/>
    </source>
</evidence>
<keyword evidence="5 7" id="KW-1133">Transmembrane helix</keyword>
<dbReference type="CDD" id="cd06261">
    <property type="entry name" value="TM_PBP2"/>
    <property type="match status" value="1"/>
</dbReference>
<evidence type="ECO:0000259" key="8">
    <source>
        <dbReference type="PROSITE" id="PS50928"/>
    </source>
</evidence>
<comment type="similarity">
    <text evidence="7">Belongs to the binding-protein-dependent transport system permease family.</text>
</comment>
<evidence type="ECO:0000256" key="3">
    <source>
        <dbReference type="ARBA" id="ARBA00022475"/>
    </source>
</evidence>
<sequence>MRPRKPRPRWTTYAAVVVVAALTLWSARGVEFTLEPLLANYDRGVDVLRRFLHPDWAFVWASWPAWAETLQVAVLAATVGCAIALVLALLASQVTASPWVYRTVKIVLAVQRSLPDVAWALLAVAVVGVGPLAGLLALVAFNIGVAAKLTAESIDAVDPGPVEAARAVGADPVQRATTAVVPQVMPNFLSYCFYVFELNIRASLVLGAVGAGGIGTVIIVQTSRFQFENVAGIIYVFVLVVFVLDQLSRWLRRRLI</sequence>
<dbReference type="STRING" id="471853.Bcav_2676"/>
<dbReference type="Gene3D" id="1.10.3720.10">
    <property type="entry name" value="MetI-like"/>
    <property type="match status" value="1"/>
</dbReference>
<dbReference type="eggNOG" id="COG3639">
    <property type="taxonomic scope" value="Bacteria"/>
</dbReference>
<comment type="subcellular location">
    <subcellularLocation>
        <location evidence="1 7">Cell membrane</location>
        <topology evidence="1 7">Multi-pass membrane protein</topology>
    </subcellularLocation>
</comment>
<gene>
    <name evidence="9" type="ordered locus">Bcav_2676</name>
</gene>
<dbReference type="KEGG" id="bcv:Bcav_2676"/>
<dbReference type="NCBIfam" id="TIGR01097">
    <property type="entry name" value="PhnE"/>
    <property type="match status" value="1"/>
</dbReference>
<dbReference type="EMBL" id="CP001618">
    <property type="protein sequence ID" value="ACQ80921.1"/>
    <property type="molecule type" value="Genomic_DNA"/>
</dbReference>
<feature type="transmembrane region" description="Helical" evidence="7">
    <location>
        <begin position="232"/>
        <end position="251"/>
    </location>
</feature>
<dbReference type="PROSITE" id="PS50928">
    <property type="entry name" value="ABC_TM1"/>
    <property type="match status" value="1"/>
</dbReference>
<keyword evidence="10" id="KW-1185">Reference proteome</keyword>
<proteinExistence type="inferred from homology"/>
<dbReference type="HOGENOM" id="CLU_064254_1_2_11"/>
<evidence type="ECO:0000256" key="2">
    <source>
        <dbReference type="ARBA" id="ARBA00022448"/>
    </source>
</evidence>
<keyword evidence="2 7" id="KW-0813">Transport</keyword>